<keyword evidence="2" id="KW-1133">Transmembrane helix</keyword>
<feature type="transmembrane region" description="Helical" evidence="2">
    <location>
        <begin position="49"/>
        <end position="69"/>
    </location>
</feature>
<dbReference type="GeneID" id="95326661"/>
<accession>A0A2A3YH45</accession>
<dbReference type="Proteomes" id="UP000218598">
    <property type="component" value="Unassembled WGS sequence"/>
</dbReference>
<keyword evidence="2" id="KW-0472">Membrane</keyword>
<sequence>MDDERRGAHRPPTEPSTSDRASEAFETTSRREIVPQPASRLGRRATAGAAALGASALLVLTFGPAALALDPSPPGTRTGEDSMWSLPLEIGPAIGPEGSTDAD</sequence>
<keyword evidence="2" id="KW-0812">Transmembrane</keyword>
<organism evidence="3 4">
    <name type="scientific">Brachybacterium alimentarium</name>
    <dbReference type="NCBI Taxonomy" id="47845"/>
    <lineage>
        <taxon>Bacteria</taxon>
        <taxon>Bacillati</taxon>
        <taxon>Actinomycetota</taxon>
        <taxon>Actinomycetes</taxon>
        <taxon>Micrococcales</taxon>
        <taxon>Dermabacteraceae</taxon>
        <taxon>Brachybacterium</taxon>
    </lineage>
</organism>
<dbReference type="AlphaFoldDB" id="A0A2A3YH45"/>
<evidence type="ECO:0000313" key="4">
    <source>
        <dbReference type="Proteomes" id="UP000218598"/>
    </source>
</evidence>
<feature type="region of interest" description="Disordered" evidence="1">
    <location>
        <begin position="1"/>
        <end position="41"/>
    </location>
</feature>
<dbReference type="RefSeq" id="WP_096164018.1">
    <property type="nucleotide sequence ID" value="NZ_JBQQGT010000014.1"/>
</dbReference>
<protein>
    <submittedName>
        <fullName evidence="3">Uncharacterized protein</fullName>
    </submittedName>
</protein>
<gene>
    <name evidence="3" type="ORF">CIK66_11880</name>
</gene>
<feature type="compositionally biased region" description="Basic and acidic residues" evidence="1">
    <location>
        <begin position="20"/>
        <end position="33"/>
    </location>
</feature>
<evidence type="ECO:0000256" key="1">
    <source>
        <dbReference type="SAM" id="MobiDB-lite"/>
    </source>
</evidence>
<reference evidence="3 4" key="1">
    <citation type="journal article" date="2017" name="Elife">
        <title>Extensive horizontal gene transfer in cheese-associated bacteria.</title>
        <authorList>
            <person name="Bonham K.S."/>
            <person name="Wolfe B.E."/>
            <person name="Dutton R.J."/>
        </authorList>
    </citation>
    <scope>NUCLEOTIDE SEQUENCE [LARGE SCALE GENOMIC DNA]</scope>
    <source>
        <strain evidence="3 4">341_9</strain>
    </source>
</reference>
<feature type="region of interest" description="Disordered" evidence="1">
    <location>
        <begin position="71"/>
        <end position="103"/>
    </location>
</feature>
<name>A0A2A3YH45_9MICO</name>
<proteinExistence type="predicted"/>
<comment type="caution">
    <text evidence="3">The sequence shown here is derived from an EMBL/GenBank/DDBJ whole genome shotgun (WGS) entry which is preliminary data.</text>
</comment>
<keyword evidence="4" id="KW-1185">Reference proteome</keyword>
<evidence type="ECO:0000256" key="2">
    <source>
        <dbReference type="SAM" id="Phobius"/>
    </source>
</evidence>
<dbReference type="EMBL" id="NRGR01000020">
    <property type="protein sequence ID" value="PCC38640.1"/>
    <property type="molecule type" value="Genomic_DNA"/>
</dbReference>
<evidence type="ECO:0000313" key="3">
    <source>
        <dbReference type="EMBL" id="PCC38640.1"/>
    </source>
</evidence>